<protein>
    <recommendedName>
        <fullName evidence="5">Secreted protein</fullName>
    </recommendedName>
</protein>
<feature type="compositionally biased region" description="Basic residues" evidence="1">
    <location>
        <begin position="119"/>
        <end position="143"/>
    </location>
</feature>
<dbReference type="AlphaFoldDB" id="A0A1E5V0R4"/>
<evidence type="ECO:0000256" key="1">
    <source>
        <dbReference type="SAM" id="MobiDB-lite"/>
    </source>
</evidence>
<proteinExistence type="predicted"/>
<name>A0A1E5V0R4_9POAL</name>
<feature type="region of interest" description="Disordered" evidence="1">
    <location>
        <begin position="119"/>
        <end position="154"/>
    </location>
</feature>
<evidence type="ECO:0000256" key="2">
    <source>
        <dbReference type="SAM" id="SignalP"/>
    </source>
</evidence>
<feature type="signal peptide" evidence="2">
    <location>
        <begin position="1"/>
        <end position="21"/>
    </location>
</feature>
<comment type="caution">
    <text evidence="3">The sequence shown here is derived from an EMBL/GenBank/DDBJ whole genome shotgun (WGS) entry which is preliminary data.</text>
</comment>
<feature type="chain" id="PRO_5009187607" description="Secreted protein" evidence="2">
    <location>
        <begin position="22"/>
        <end position="154"/>
    </location>
</feature>
<sequence length="154" mass="17607">MGPGLCWTFFSLRILPLKARAYPMWEYSDRTNPIRESEEALPRSEVAVRVADVVVGDGVPVFDNHPRPLSLANPVQNVSLSTLFHSCPVWSTSFFTWRLHCFRACSGCTPICPCPRTRRRRRLPQPRPLGGRRRRRRRGRGRHGSTGPAELWEG</sequence>
<reference evidence="3 4" key="1">
    <citation type="submission" date="2016-09" db="EMBL/GenBank/DDBJ databases">
        <title>The draft genome of Dichanthelium oligosanthes: A C3 panicoid grass species.</title>
        <authorList>
            <person name="Studer A.J."/>
            <person name="Schnable J.C."/>
            <person name="Brutnell T.P."/>
        </authorList>
    </citation>
    <scope>NUCLEOTIDE SEQUENCE [LARGE SCALE GENOMIC DNA]</scope>
    <source>
        <strain evidence="4">cv. Kellogg 1175</strain>
        <tissue evidence="3">Leaf</tissue>
    </source>
</reference>
<organism evidence="3 4">
    <name type="scientific">Dichanthelium oligosanthes</name>
    <dbReference type="NCBI Taxonomy" id="888268"/>
    <lineage>
        <taxon>Eukaryota</taxon>
        <taxon>Viridiplantae</taxon>
        <taxon>Streptophyta</taxon>
        <taxon>Embryophyta</taxon>
        <taxon>Tracheophyta</taxon>
        <taxon>Spermatophyta</taxon>
        <taxon>Magnoliopsida</taxon>
        <taxon>Liliopsida</taxon>
        <taxon>Poales</taxon>
        <taxon>Poaceae</taxon>
        <taxon>PACMAD clade</taxon>
        <taxon>Panicoideae</taxon>
        <taxon>Panicodae</taxon>
        <taxon>Paniceae</taxon>
        <taxon>Dichantheliinae</taxon>
        <taxon>Dichanthelium</taxon>
    </lineage>
</organism>
<gene>
    <name evidence="3" type="ORF">BAE44_0020235</name>
</gene>
<evidence type="ECO:0000313" key="3">
    <source>
        <dbReference type="EMBL" id="OEL18746.1"/>
    </source>
</evidence>
<keyword evidence="4" id="KW-1185">Reference proteome</keyword>
<evidence type="ECO:0008006" key="5">
    <source>
        <dbReference type="Google" id="ProtNLM"/>
    </source>
</evidence>
<dbReference type="EMBL" id="LWDX02055777">
    <property type="protein sequence ID" value="OEL18746.1"/>
    <property type="molecule type" value="Genomic_DNA"/>
</dbReference>
<keyword evidence="2" id="KW-0732">Signal</keyword>
<evidence type="ECO:0000313" key="4">
    <source>
        <dbReference type="Proteomes" id="UP000095767"/>
    </source>
</evidence>
<accession>A0A1E5V0R4</accession>
<dbReference type="Proteomes" id="UP000095767">
    <property type="component" value="Unassembled WGS sequence"/>
</dbReference>